<feature type="domain" description="F-box/LRR-repeat protein 15-like leucin rich repeat" evidence="2">
    <location>
        <begin position="346"/>
        <end position="425"/>
    </location>
</feature>
<proteinExistence type="predicted"/>
<dbReference type="SUPFAM" id="SSF52047">
    <property type="entry name" value="RNI-like"/>
    <property type="match status" value="1"/>
</dbReference>
<keyword evidence="4" id="KW-1185">Reference proteome</keyword>
<name>A0A4P6XW06_9ASCO</name>
<dbReference type="SMART" id="SM00367">
    <property type="entry name" value="LRR_CC"/>
    <property type="match status" value="4"/>
</dbReference>
<dbReference type="Gene3D" id="3.80.10.10">
    <property type="entry name" value="Ribonuclease Inhibitor"/>
    <property type="match status" value="1"/>
</dbReference>
<protein>
    <submittedName>
        <fullName evidence="3">Antagonist of mitotic exit network protein 1</fullName>
    </submittedName>
</protein>
<dbReference type="GO" id="GO:0019005">
    <property type="term" value="C:SCF ubiquitin ligase complex"/>
    <property type="evidence" value="ECO:0007669"/>
    <property type="project" value="TreeGrafter"/>
</dbReference>
<dbReference type="PANTHER" id="PTHR13318">
    <property type="entry name" value="PARTNER OF PAIRED, ISOFORM B-RELATED"/>
    <property type="match status" value="1"/>
</dbReference>
<dbReference type="STRING" id="2163413.A0A4P6XW06"/>
<dbReference type="EMBL" id="CP034460">
    <property type="protein sequence ID" value="QBM90174.1"/>
    <property type="molecule type" value="Genomic_DNA"/>
</dbReference>
<dbReference type="GO" id="GO:0031146">
    <property type="term" value="P:SCF-dependent proteasomal ubiquitin-dependent protein catabolic process"/>
    <property type="evidence" value="ECO:0007669"/>
    <property type="project" value="TreeGrafter"/>
</dbReference>
<evidence type="ECO:0000313" key="3">
    <source>
        <dbReference type="EMBL" id="QBM90174.1"/>
    </source>
</evidence>
<dbReference type="InterPro" id="IPR032675">
    <property type="entry name" value="LRR_dom_sf"/>
</dbReference>
<reference evidence="4" key="1">
    <citation type="submission" date="2019-03" db="EMBL/GenBank/DDBJ databases">
        <title>Snf2 controls pulcherriminic acid biosynthesis and connects pigmentation and antifungal activity of the yeast Metschnikowia pulcherrima.</title>
        <authorList>
            <person name="Gore-Lloyd D."/>
            <person name="Sumann I."/>
            <person name="Brachmann A.O."/>
            <person name="Schneeberger K."/>
            <person name="Ortiz-Merino R.A."/>
            <person name="Moreno-Beltran M."/>
            <person name="Schlaefli M."/>
            <person name="Kirner P."/>
            <person name="Santos Kron A."/>
            <person name="Wolfe K.H."/>
            <person name="Piel J."/>
            <person name="Ahrens C.H."/>
            <person name="Henk D."/>
            <person name="Freimoser F.M."/>
        </authorList>
    </citation>
    <scope>NUCLEOTIDE SEQUENCE [LARGE SCALE GENOMIC DNA]</scope>
    <source>
        <strain evidence="4">APC 1.2</strain>
    </source>
</reference>
<dbReference type="AlphaFoldDB" id="A0A4P6XW06"/>
<evidence type="ECO:0000313" key="4">
    <source>
        <dbReference type="Proteomes" id="UP000292447"/>
    </source>
</evidence>
<feature type="region of interest" description="Disordered" evidence="1">
    <location>
        <begin position="39"/>
        <end position="62"/>
    </location>
</feature>
<sequence length="548" mass="61308">MYMHASQERSTLAYGECPTPEELRASDYFSASPMRSVKRAKSVRDAFPPSPPITPSLSSKARRQSYFHSKQLIRLKSDERRGPSHKLNLSLDSSDSESLPDLSDCNSSTESIHSAITPTKSLVATPFSSNLASPVRSPSIALNSLKLLLSPQVPASSPSIFEIPELVYKIVEYADYQNTNIPREAPPIRRKPLSLQHAMLLHDGDVEKARMAMKSSSNIACEKSSTNGVLHTCLLINKLFNRVAKEVIGDKIIFSSDEKFSLFAKNSCNIAGSSKPQTLVLNKLFHARQASLDRIADAFDYSSLKMLEIFMCPKLKPSTSFMHASLKSFIVAGSKVLDDSALVSVAGRCPNLEVLDVRACEEVSDYGIYSIATRCHKLRSINIGRKRKGHLITDHSVSMLAKNNPYLHTIGLAGCHITDRTIWQLAMSCGKRIERLSLNNCLFVTDQSIPIVLSHNLMPILSVLEIRFIEKLTKFDPIVTFRRRQNARGINVLIETCEVLLQRLKSCEKRMDQRISQRIFCDISEWANNLADEDLSHEELLRTRRTSA</sequence>
<dbReference type="Proteomes" id="UP000292447">
    <property type="component" value="Chromosome V"/>
</dbReference>
<accession>A0A4P6XW06</accession>
<dbReference type="InterPro" id="IPR006553">
    <property type="entry name" value="Leu-rich_rpt_Cys-con_subtyp"/>
</dbReference>
<organism evidence="3 4">
    <name type="scientific">Metschnikowia aff. pulcherrima</name>
    <dbReference type="NCBI Taxonomy" id="2163413"/>
    <lineage>
        <taxon>Eukaryota</taxon>
        <taxon>Fungi</taxon>
        <taxon>Dikarya</taxon>
        <taxon>Ascomycota</taxon>
        <taxon>Saccharomycotina</taxon>
        <taxon>Pichiomycetes</taxon>
        <taxon>Metschnikowiaceae</taxon>
        <taxon>Metschnikowia</taxon>
    </lineage>
</organism>
<evidence type="ECO:0000256" key="1">
    <source>
        <dbReference type="SAM" id="MobiDB-lite"/>
    </source>
</evidence>
<dbReference type="Pfam" id="PF25372">
    <property type="entry name" value="DUF7885"/>
    <property type="match status" value="1"/>
</dbReference>
<gene>
    <name evidence="3" type="primary">MPUL0E04150</name>
    <name evidence="3" type="ORF">METSCH_E04150</name>
</gene>
<dbReference type="InterPro" id="IPR057207">
    <property type="entry name" value="FBXL15_LRR"/>
</dbReference>
<evidence type="ECO:0000259" key="2">
    <source>
        <dbReference type="Pfam" id="PF25372"/>
    </source>
</evidence>
<feature type="compositionally biased region" description="Low complexity" evidence="1">
    <location>
        <begin position="89"/>
        <end position="104"/>
    </location>
</feature>
<feature type="region of interest" description="Disordered" evidence="1">
    <location>
        <begin position="77"/>
        <end position="106"/>
    </location>
</feature>